<evidence type="ECO:0000313" key="4">
    <source>
        <dbReference type="Proteomes" id="UP001472677"/>
    </source>
</evidence>
<dbReference type="SUPFAM" id="SSF57889">
    <property type="entry name" value="Cysteine-rich domain"/>
    <property type="match status" value="1"/>
</dbReference>
<dbReference type="EMBL" id="JBBPBM010000308">
    <property type="protein sequence ID" value="KAK8497440.1"/>
    <property type="molecule type" value="Genomic_DNA"/>
</dbReference>
<organism evidence="3 4">
    <name type="scientific">Hibiscus sabdariffa</name>
    <name type="common">roselle</name>
    <dbReference type="NCBI Taxonomy" id="183260"/>
    <lineage>
        <taxon>Eukaryota</taxon>
        <taxon>Viridiplantae</taxon>
        <taxon>Streptophyta</taxon>
        <taxon>Embryophyta</taxon>
        <taxon>Tracheophyta</taxon>
        <taxon>Spermatophyta</taxon>
        <taxon>Magnoliopsida</taxon>
        <taxon>eudicotyledons</taxon>
        <taxon>Gunneridae</taxon>
        <taxon>Pentapetalae</taxon>
        <taxon>rosids</taxon>
        <taxon>malvids</taxon>
        <taxon>Malvales</taxon>
        <taxon>Malvaceae</taxon>
        <taxon>Malvoideae</taxon>
        <taxon>Hibiscus</taxon>
    </lineage>
</organism>
<keyword evidence="4" id="KW-1185">Reference proteome</keyword>
<evidence type="ECO:0000256" key="1">
    <source>
        <dbReference type="ARBA" id="ARBA00022737"/>
    </source>
</evidence>
<proteinExistence type="predicted"/>
<dbReference type="Pfam" id="PF03107">
    <property type="entry name" value="C1_2"/>
    <property type="match status" value="2"/>
</dbReference>
<feature type="domain" description="DC1" evidence="2">
    <location>
        <begin position="83"/>
        <end position="130"/>
    </location>
</feature>
<evidence type="ECO:0000313" key="3">
    <source>
        <dbReference type="EMBL" id="KAK8497440.1"/>
    </source>
</evidence>
<gene>
    <name evidence="3" type="ORF">V6N12_016965</name>
</gene>
<dbReference type="PANTHER" id="PTHR46288">
    <property type="entry name" value="PHORBOL-ESTER/DAG-TYPE DOMAIN-CONTAINING PROTEIN"/>
    <property type="match status" value="1"/>
</dbReference>
<protein>
    <recommendedName>
        <fullName evidence="2">DC1 domain-containing protein</fullName>
    </recommendedName>
</protein>
<feature type="domain" description="DC1" evidence="2">
    <location>
        <begin position="25"/>
        <end position="73"/>
    </location>
</feature>
<dbReference type="Proteomes" id="UP001472677">
    <property type="component" value="Unassembled WGS sequence"/>
</dbReference>
<comment type="caution">
    <text evidence="3">The sequence shown here is derived from an EMBL/GenBank/DDBJ whole genome shotgun (WGS) entry which is preliminary data.</text>
</comment>
<evidence type="ECO:0000259" key="2">
    <source>
        <dbReference type="Pfam" id="PF03107"/>
    </source>
</evidence>
<dbReference type="InterPro" id="IPR004146">
    <property type="entry name" value="DC1"/>
</dbReference>
<name>A0ABR2ATK4_9ROSI</name>
<reference evidence="3 4" key="1">
    <citation type="journal article" date="2024" name="G3 (Bethesda)">
        <title>Genome assembly of Hibiscus sabdariffa L. provides insights into metabolisms of medicinal natural products.</title>
        <authorList>
            <person name="Kim T."/>
        </authorList>
    </citation>
    <scope>NUCLEOTIDE SEQUENCE [LARGE SCALE GENOMIC DNA]</scope>
    <source>
        <strain evidence="3">TK-2024</strain>
        <tissue evidence="3">Old leaves</tissue>
    </source>
</reference>
<accession>A0ABR2ATK4</accession>
<sequence>MYTCKPCNFNLHTSCSQLPRLITHPSHPGHYLSLLPTPAYPVGYFNCDACGQRGYGFNYHCNQCEFDIHSLCASKPLAIHCGSHPCQLQLFFYPPYQTKGFSCDVCHQIGSNHWLYRCSICEFDVHMSCVNTASTSTNTSTCTYRTTSSAGAYTSTPRQGNVQIQACNSFPGSFQTSNLQYRNGAAAPMNNQFYNSQNNGPPAGNGLMSVAVQGFVDGAAQQIAQNFVQGLMGGGGDSNNGDDNGGGE</sequence>
<keyword evidence="1" id="KW-0677">Repeat</keyword>
<dbReference type="InterPro" id="IPR046349">
    <property type="entry name" value="C1-like_sf"/>
</dbReference>
<dbReference type="PANTHER" id="PTHR46288:SF80">
    <property type="entry name" value="CYSTEINE_HISTIDINE-RICH C1 DOMAIN FAMILY PROTEIN"/>
    <property type="match status" value="1"/>
</dbReference>